<evidence type="ECO:0000313" key="3">
    <source>
        <dbReference type="Proteomes" id="UP000813385"/>
    </source>
</evidence>
<feature type="region of interest" description="Disordered" evidence="1">
    <location>
        <begin position="1"/>
        <end position="482"/>
    </location>
</feature>
<proteinExistence type="predicted"/>
<reference evidence="2" key="1">
    <citation type="journal article" date="2021" name="Nat. Commun.">
        <title>Genetic determinants of endophytism in the Arabidopsis root mycobiome.</title>
        <authorList>
            <person name="Mesny F."/>
            <person name="Miyauchi S."/>
            <person name="Thiergart T."/>
            <person name="Pickel B."/>
            <person name="Atanasova L."/>
            <person name="Karlsson M."/>
            <person name="Huettel B."/>
            <person name="Barry K.W."/>
            <person name="Haridas S."/>
            <person name="Chen C."/>
            <person name="Bauer D."/>
            <person name="Andreopoulos W."/>
            <person name="Pangilinan J."/>
            <person name="LaButti K."/>
            <person name="Riley R."/>
            <person name="Lipzen A."/>
            <person name="Clum A."/>
            <person name="Drula E."/>
            <person name="Henrissat B."/>
            <person name="Kohler A."/>
            <person name="Grigoriev I.V."/>
            <person name="Martin F.M."/>
            <person name="Hacquard S."/>
        </authorList>
    </citation>
    <scope>NUCLEOTIDE SEQUENCE</scope>
    <source>
        <strain evidence="2">MPI-CAGE-AT-0016</strain>
    </source>
</reference>
<evidence type="ECO:0000313" key="2">
    <source>
        <dbReference type="EMBL" id="KAH7359169.1"/>
    </source>
</evidence>
<dbReference type="AlphaFoldDB" id="A0A8K0TDY4"/>
<feature type="compositionally biased region" description="Low complexity" evidence="1">
    <location>
        <begin position="318"/>
        <end position="338"/>
    </location>
</feature>
<dbReference type="EMBL" id="JAGPXD010000004">
    <property type="protein sequence ID" value="KAH7359169.1"/>
    <property type="molecule type" value="Genomic_DNA"/>
</dbReference>
<feature type="compositionally biased region" description="Polar residues" evidence="1">
    <location>
        <begin position="104"/>
        <end position="114"/>
    </location>
</feature>
<feature type="region of interest" description="Disordered" evidence="1">
    <location>
        <begin position="735"/>
        <end position="754"/>
    </location>
</feature>
<feature type="compositionally biased region" description="Basic and acidic residues" evidence="1">
    <location>
        <begin position="343"/>
        <end position="358"/>
    </location>
</feature>
<feature type="compositionally biased region" description="Basic and acidic residues" evidence="1">
    <location>
        <begin position="676"/>
        <end position="693"/>
    </location>
</feature>
<dbReference type="Proteomes" id="UP000813385">
    <property type="component" value="Unassembled WGS sequence"/>
</dbReference>
<feature type="compositionally biased region" description="Polar residues" evidence="1">
    <location>
        <begin position="391"/>
        <end position="414"/>
    </location>
</feature>
<feature type="compositionally biased region" description="Polar residues" evidence="1">
    <location>
        <begin position="615"/>
        <end position="644"/>
    </location>
</feature>
<accession>A0A8K0TDY4</accession>
<feature type="compositionally biased region" description="Low complexity" evidence="1">
    <location>
        <begin position="249"/>
        <end position="280"/>
    </location>
</feature>
<feature type="compositionally biased region" description="Polar residues" evidence="1">
    <location>
        <begin position="421"/>
        <end position="437"/>
    </location>
</feature>
<dbReference type="OrthoDB" id="5367052at2759"/>
<name>A0A8K0TDY4_9PEZI</name>
<feature type="compositionally biased region" description="Low complexity" evidence="1">
    <location>
        <begin position="739"/>
        <end position="754"/>
    </location>
</feature>
<feature type="compositionally biased region" description="Polar residues" evidence="1">
    <location>
        <begin position="38"/>
        <end position="61"/>
    </location>
</feature>
<gene>
    <name evidence="2" type="ORF">B0T11DRAFT_112838</name>
</gene>
<evidence type="ECO:0000256" key="1">
    <source>
        <dbReference type="SAM" id="MobiDB-lite"/>
    </source>
</evidence>
<feature type="region of interest" description="Disordered" evidence="1">
    <location>
        <begin position="568"/>
        <end position="724"/>
    </location>
</feature>
<sequence>MAGNPRDAQRLRQGLNPLLTQSLGAPYHNPHPAPLSAISLTSSHLQSAHPTPTGSAIQPYNPQEWIGSPSVASERPRQYPETQVSPPPPPYSPPYQQRPVSIHMESSPSANTSAARVPPSNLHRPSPEPGATASFPPPPGSGRAGSRERRFGIPSLRRHREQHDQSASPEPMPPFSITRHAPPPIQIPLAHPTPERGQPTTPGAPGARRAVSAGALDTPVSARSRSGSQTRWEPGMPLPPPPPGPPPASSRSQSAQSVSRSSDSSVTSPPTRRRPPSNGSALGPVPPTPADWVDNDGRQPANARGRSPGLTIDTAVASSSSTSGDPGMSGPLSSGSLSRTGAVRHDKTIVQRRAESRNRGQGSIDGHIQPVELTDIVVPGATTLLRRRTINKSTPRSAGRTTSDTPGTGDSNLTPKALGSAQHQQASTPPFSPNQLQKAPMTDNPPNVAPKALPTPPPQSRSGSTSRARVATPASAGEEAHSMMAELRQASVAQTAGQFCRASIERFEAFAVSEASATSDADRIRLFADFIVTESRIRRERYSPAIGAMGSEILDLTRDLFRPMSLRRESGVFQGQSDHTPRSAEAGSRSQRASLEPPSHDAAGPSSAPASAGPLNTSGSNAGPSNTGTWQSQYMPSLSPILSMSNSGNGDNDSRGRPSSRWWESDSAGQAGQVMERSKRESKYMGVHKEAREALQWANTPVEPDAPSFPDSGSSSGYPAEKTGWHDQESMLTPQPLRNSAQSLASSSTPTSPNAALLDISRLVTLPPPYPRHHPAVNNSHPELAATKTAVRQISDFSEVDRTKERFAQTSLKKREEAAKASLERRTALRTNLQREINSGNMSFAEASSIEQDSIQSEKESEKALGKVDFEHFQSQVVVPLNELLTSRIAKATALFDELSSSLFDNVESAADMPQEEGDDKPELLEKLTLLKWIFEARETLHRAIYDLLSDRNDRYREVILTPYRLAKNEDKIASARAFFAEDAAKRQLAFANEVLERTEALQRVFEENVARGVEVQLSAFWDIAPALRRVLEKVPADLGGGGFGVQIPGQEYQENPSYHRHPLQYLYSLLMHAEQSTYQFIESQTNLLCKLHEVNEALVHAQARVVAVQEAGGEDEAAREEKAKELTRAREQQLTSDLQEKVQVVQGQWQSALGEALRSTRQTVGEWLLQTGGWDESLEEGGVGSL</sequence>
<comment type="caution">
    <text evidence="2">The sequence shown here is derived from an EMBL/GenBank/DDBJ whole genome shotgun (WGS) entry which is preliminary data.</text>
</comment>
<protein>
    <submittedName>
        <fullName evidence="2">Uncharacterized protein</fullName>
    </submittedName>
</protein>
<feature type="compositionally biased region" description="Polar residues" evidence="1">
    <location>
        <begin position="221"/>
        <end position="231"/>
    </location>
</feature>
<feature type="compositionally biased region" description="Pro residues" evidence="1">
    <location>
        <begin position="236"/>
        <end position="248"/>
    </location>
</feature>
<feature type="compositionally biased region" description="Low complexity" evidence="1">
    <location>
        <begin position="600"/>
        <end position="614"/>
    </location>
</feature>
<keyword evidence="3" id="KW-1185">Reference proteome</keyword>
<organism evidence="2 3">
    <name type="scientific">Plectosphaerella cucumerina</name>
    <dbReference type="NCBI Taxonomy" id="40658"/>
    <lineage>
        <taxon>Eukaryota</taxon>
        <taxon>Fungi</taxon>
        <taxon>Dikarya</taxon>
        <taxon>Ascomycota</taxon>
        <taxon>Pezizomycotina</taxon>
        <taxon>Sordariomycetes</taxon>
        <taxon>Hypocreomycetidae</taxon>
        <taxon>Glomerellales</taxon>
        <taxon>Plectosphaerellaceae</taxon>
        <taxon>Plectosphaerella</taxon>
    </lineage>
</organism>